<dbReference type="Gene3D" id="3.30.565.10">
    <property type="entry name" value="Histidine kinase-like ATPase, C-terminal domain"/>
    <property type="match status" value="1"/>
</dbReference>
<protein>
    <recommendedName>
        <fullName evidence="3">histidine kinase</fullName>
        <ecNumber evidence="3">2.7.13.3</ecNumber>
    </recommendedName>
</protein>
<dbReference type="InterPro" id="IPR036097">
    <property type="entry name" value="HisK_dim/P_sf"/>
</dbReference>
<evidence type="ECO:0000313" key="18">
    <source>
        <dbReference type="Proteomes" id="UP001236663"/>
    </source>
</evidence>
<dbReference type="SUPFAM" id="SSF47384">
    <property type="entry name" value="Homodimeric domain of signal transducing histidine kinase"/>
    <property type="match status" value="1"/>
</dbReference>
<dbReference type="Pfam" id="PF00072">
    <property type="entry name" value="Response_reg"/>
    <property type="match status" value="1"/>
</dbReference>
<dbReference type="EMBL" id="JAUFQS010000008">
    <property type="protein sequence ID" value="MDN3688203.1"/>
    <property type="molecule type" value="Genomic_DNA"/>
</dbReference>
<keyword evidence="6 14" id="KW-0812">Transmembrane</keyword>
<dbReference type="PROSITE" id="PS50110">
    <property type="entry name" value="RESPONSE_REGULATORY"/>
    <property type="match status" value="1"/>
</dbReference>
<keyword evidence="13" id="KW-0175">Coiled coil</keyword>
<dbReference type="SUPFAM" id="SSF52172">
    <property type="entry name" value="CheY-like"/>
    <property type="match status" value="1"/>
</dbReference>
<evidence type="ECO:0000256" key="2">
    <source>
        <dbReference type="ARBA" id="ARBA00004651"/>
    </source>
</evidence>
<dbReference type="InterPro" id="IPR011006">
    <property type="entry name" value="CheY-like_superfamily"/>
</dbReference>
<keyword evidence="11 14" id="KW-0472">Membrane</keyword>
<feature type="transmembrane region" description="Helical" evidence="14">
    <location>
        <begin position="12"/>
        <end position="31"/>
    </location>
</feature>
<comment type="subcellular location">
    <subcellularLocation>
        <location evidence="2">Cell membrane</location>
        <topology evidence="2">Multi-pass membrane protein</topology>
    </subcellularLocation>
</comment>
<evidence type="ECO:0000256" key="7">
    <source>
        <dbReference type="ARBA" id="ARBA00022741"/>
    </source>
</evidence>
<dbReference type="InterPro" id="IPR036641">
    <property type="entry name" value="HPT_dom_sf"/>
</dbReference>
<reference evidence="18" key="1">
    <citation type="journal article" date="2019" name="Int. J. Syst. Evol. Microbiol.">
        <title>The Global Catalogue of Microorganisms (GCM) 10K type strain sequencing project: providing services to taxonomists for standard genome sequencing and annotation.</title>
        <authorList>
            <consortium name="The Broad Institute Genomics Platform"/>
            <consortium name="The Broad Institute Genome Sequencing Center for Infectious Disease"/>
            <person name="Wu L."/>
            <person name="Ma J."/>
        </authorList>
    </citation>
    <scope>NUCLEOTIDE SEQUENCE [LARGE SCALE GENOMIC DNA]</scope>
    <source>
        <strain evidence="18">CECT 7706</strain>
    </source>
</reference>
<dbReference type="Pfam" id="PF02518">
    <property type="entry name" value="HATPase_c"/>
    <property type="match status" value="1"/>
</dbReference>
<comment type="caution">
    <text evidence="17">The sequence shown here is derived from an EMBL/GenBank/DDBJ whole genome shotgun (WGS) entry which is preliminary data.</text>
</comment>
<dbReference type="PRINTS" id="PR00344">
    <property type="entry name" value="BCTRLSENSOR"/>
</dbReference>
<evidence type="ECO:0000259" key="16">
    <source>
        <dbReference type="PROSITE" id="PS50110"/>
    </source>
</evidence>
<feature type="domain" description="Response regulatory" evidence="16">
    <location>
        <begin position="590"/>
        <end position="706"/>
    </location>
</feature>
<evidence type="ECO:0000256" key="14">
    <source>
        <dbReference type="SAM" id="Phobius"/>
    </source>
</evidence>
<dbReference type="PROSITE" id="PS50109">
    <property type="entry name" value="HIS_KIN"/>
    <property type="match status" value="1"/>
</dbReference>
<dbReference type="SMART" id="SM00388">
    <property type="entry name" value="HisKA"/>
    <property type="match status" value="1"/>
</dbReference>
<dbReference type="SUPFAM" id="SSF47226">
    <property type="entry name" value="Histidine-containing phosphotransfer domain, HPT domain"/>
    <property type="match status" value="1"/>
</dbReference>
<evidence type="ECO:0000256" key="1">
    <source>
        <dbReference type="ARBA" id="ARBA00000085"/>
    </source>
</evidence>
<dbReference type="GO" id="GO:0005524">
    <property type="term" value="F:ATP binding"/>
    <property type="evidence" value="ECO:0007669"/>
    <property type="project" value="UniProtKB-KW"/>
</dbReference>
<dbReference type="SMART" id="SM00387">
    <property type="entry name" value="HATPase_c"/>
    <property type="match status" value="1"/>
</dbReference>
<evidence type="ECO:0000256" key="9">
    <source>
        <dbReference type="ARBA" id="ARBA00022989"/>
    </source>
</evidence>
<keyword evidence="18" id="KW-1185">Reference proteome</keyword>
<dbReference type="InterPro" id="IPR005467">
    <property type="entry name" value="His_kinase_dom"/>
</dbReference>
<dbReference type="SUPFAM" id="SSF55874">
    <property type="entry name" value="ATPase domain of HSP90 chaperone/DNA topoisomerase II/histidine kinase"/>
    <property type="match status" value="1"/>
</dbReference>
<evidence type="ECO:0000256" key="4">
    <source>
        <dbReference type="ARBA" id="ARBA00022475"/>
    </source>
</evidence>
<evidence type="ECO:0000313" key="17">
    <source>
        <dbReference type="EMBL" id="MDN3688203.1"/>
    </source>
</evidence>
<sequence>MRFNTRIKVISGFFLVSFLIVGAGVITFYSVDQLLESVESLSEPNQKLRNLNKLLADIYQLDKSRSVISEEDSSENVNYYRQIQQEIRKLEAMVADSAEMNQVKRIDYSVNELMVVYKGLEDVKNNLYNRNFSKEALNNIERKIKRKEELSRLQSLGKIRIGINPGSGLNSAAAEEKSENIEKEGISSESLAAGGKQDMEKILAMLRLNLNRVNPENAQPLFGSDSIIYTIRQMVLDINNEEQFLRSRLRELEQDLNEKNRALIINIQDIITSLQNEALLKSKAENESAYELTYNFSFLLGVLIVVGVIGSSGFIFSIVGEIKKSETYQEKLTEAKKRSDNLARTKQDFLASMSHEIRNPLHVIQGYNDAMSKTSLDQQQQEYVKMIHFASGTLLGIVNDILDFSKLEAGKIKIEKGIIEPQPFFKNLHSFFRQKALEKGLTLDFSILLPKGKIFLGDELRLNQVMTNLLSNAVKFTEKGKVQVRVSCDKKGNLIVEVNDTGLGMSPELQRNLFREFNQGDGSISRKYGGTGLGLAIAKKLVDLQGGKIKVVSEPNVGSRFIVFLPTTLLDKKEESEVPKIRLERIEGLRVLLVDDDPLGLQLAGLLLKELGAEVISFLGGIEFEKNFKEEDFDLALVDIQMPEIDGYQVLANLKSRERYRQTPILAITANVFAREKEDLLKEGFDRIILKPFTERELIEKITASLRPATKKATLPVTEPIPSPTNGLKVVGDETKSYDLSEIKKFCMGDEELFKDILEGFYTQTGLDLIRINKASDEKDYQKVQAIAHQLSSRLGQLKFKERGVAKTIESKLKLGLTDGIQELVWELTEKINALLEDLAERFGYAMAD</sequence>
<dbReference type="Gene3D" id="3.40.50.2300">
    <property type="match status" value="1"/>
</dbReference>
<evidence type="ECO:0000256" key="5">
    <source>
        <dbReference type="ARBA" id="ARBA00022553"/>
    </source>
</evidence>
<dbReference type="Gene3D" id="1.20.120.160">
    <property type="entry name" value="HPT domain"/>
    <property type="match status" value="1"/>
</dbReference>
<dbReference type="PANTHER" id="PTHR45339">
    <property type="entry name" value="HYBRID SIGNAL TRANSDUCTION HISTIDINE KINASE J"/>
    <property type="match status" value="1"/>
</dbReference>
<organism evidence="17 18">
    <name type="scientific">Cyclobacterium jeungdonense</name>
    <dbReference type="NCBI Taxonomy" id="708087"/>
    <lineage>
        <taxon>Bacteria</taxon>
        <taxon>Pseudomonadati</taxon>
        <taxon>Bacteroidota</taxon>
        <taxon>Cytophagia</taxon>
        <taxon>Cytophagales</taxon>
        <taxon>Cyclobacteriaceae</taxon>
        <taxon>Cyclobacterium</taxon>
    </lineage>
</organism>
<keyword evidence="5 12" id="KW-0597">Phosphoprotein</keyword>
<keyword evidence="9 14" id="KW-1133">Transmembrane helix</keyword>
<dbReference type="InterPro" id="IPR001789">
    <property type="entry name" value="Sig_transdc_resp-reg_receiver"/>
</dbReference>
<evidence type="ECO:0000259" key="15">
    <source>
        <dbReference type="PROSITE" id="PS50109"/>
    </source>
</evidence>
<dbReference type="SMART" id="SM00448">
    <property type="entry name" value="REC"/>
    <property type="match status" value="1"/>
</dbReference>
<evidence type="ECO:0000256" key="6">
    <source>
        <dbReference type="ARBA" id="ARBA00022692"/>
    </source>
</evidence>
<feature type="modified residue" description="4-aspartylphosphate" evidence="12">
    <location>
        <position position="639"/>
    </location>
</feature>
<proteinExistence type="predicted"/>
<dbReference type="Proteomes" id="UP001236663">
    <property type="component" value="Unassembled WGS sequence"/>
</dbReference>
<feature type="coiled-coil region" evidence="13">
    <location>
        <begin position="235"/>
        <end position="262"/>
    </location>
</feature>
<keyword evidence="4" id="KW-1003">Cell membrane</keyword>
<dbReference type="CDD" id="cd17546">
    <property type="entry name" value="REC_hyHK_CKI1_RcsC-like"/>
    <property type="match status" value="1"/>
</dbReference>
<dbReference type="Pfam" id="PF00512">
    <property type="entry name" value="HisKA"/>
    <property type="match status" value="1"/>
</dbReference>
<evidence type="ECO:0000256" key="12">
    <source>
        <dbReference type="PROSITE-ProRule" id="PRU00169"/>
    </source>
</evidence>
<comment type="catalytic activity">
    <reaction evidence="1">
        <text>ATP + protein L-histidine = ADP + protein N-phospho-L-histidine.</text>
        <dbReference type="EC" id="2.7.13.3"/>
    </reaction>
</comment>
<dbReference type="InterPro" id="IPR003661">
    <property type="entry name" value="HisK_dim/P_dom"/>
</dbReference>
<evidence type="ECO:0000256" key="13">
    <source>
        <dbReference type="SAM" id="Coils"/>
    </source>
</evidence>
<dbReference type="CDD" id="cd16922">
    <property type="entry name" value="HATPase_EvgS-ArcB-TorS-like"/>
    <property type="match status" value="1"/>
</dbReference>
<evidence type="ECO:0000256" key="10">
    <source>
        <dbReference type="ARBA" id="ARBA00023012"/>
    </source>
</evidence>
<evidence type="ECO:0000256" key="8">
    <source>
        <dbReference type="ARBA" id="ARBA00022840"/>
    </source>
</evidence>
<dbReference type="EC" id="2.7.13.3" evidence="3"/>
<dbReference type="CDD" id="cd00082">
    <property type="entry name" value="HisKA"/>
    <property type="match status" value="1"/>
</dbReference>
<gene>
    <name evidence="17" type="ORF">QWZ15_10205</name>
</gene>
<dbReference type="RefSeq" id="WP_163387102.1">
    <property type="nucleotide sequence ID" value="NZ_JAUFQS010000008.1"/>
</dbReference>
<accession>A0ABT8C8R5</accession>
<dbReference type="Gene3D" id="1.10.287.130">
    <property type="match status" value="1"/>
</dbReference>
<keyword evidence="10" id="KW-0902">Two-component regulatory system</keyword>
<dbReference type="PANTHER" id="PTHR45339:SF1">
    <property type="entry name" value="HYBRID SIGNAL TRANSDUCTION HISTIDINE KINASE J"/>
    <property type="match status" value="1"/>
</dbReference>
<keyword evidence="7" id="KW-0547">Nucleotide-binding</keyword>
<feature type="domain" description="Histidine kinase" evidence="15">
    <location>
        <begin position="352"/>
        <end position="569"/>
    </location>
</feature>
<dbReference type="InterPro" id="IPR004358">
    <property type="entry name" value="Sig_transdc_His_kin-like_C"/>
</dbReference>
<dbReference type="InterPro" id="IPR036890">
    <property type="entry name" value="HATPase_C_sf"/>
</dbReference>
<evidence type="ECO:0000256" key="3">
    <source>
        <dbReference type="ARBA" id="ARBA00012438"/>
    </source>
</evidence>
<dbReference type="InterPro" id="IPR003594">
    <property type="entry name" value="HATPase_dom"/>
</dbReference>
<name>A0ABT8C8R5_9BACT</name>
<keyword evidence="8 17" id="KW-0067">ATP-binding</keyword>
<evidence type="ECO:0000256" key="11">
    <source>
        <dbReference type="ARBA" id="ARBA00023136"/>
    </source>
</evidence>